<name>A0A7S1ULK3_9STRA</name>
<protein>
    <submittedName>
        <fullName evidence="2">Uncharacterized protein</fullName>
    </submittedName>
</protein>
<feature type="compositionally biased region" description="Low complexity" evidence="1">
    <location>
        <begin position="80"/>
        <end position="89"/>
    </location>
</feature>
<feature type="compositionally biased region" description="Low complexity" evidence="1">
    <location>
        <begin position="268"/>
        <end position="291"/>
    </location>
</feature>
<feature type="region of interest" description="Disordered" evidence="1">
    <location>
        <begin position="40"/>
        <end position="93"/>
    </location>
</feature>
<dbReference type="AlphaFoldDB" id="A0A7S1ULK3"/>
<evidence type="ECO:0000313" key="2">
    <source>
        <dbReference type="EMBL" id="CAD9271963.1"/>
    </source>
</evidence>
<gene>
    <name evidence="2" type="ORF">GOCE00092_LOCUS868</name>
</gene>
<feature type="region of interest" description="Disordered" evidence="1">
    <location>
        <begin position="246"/>
        <end position="323"/>
    </location>
</feature>
<evidence type="ECO:0000256" key="1">
    <source>
        <dbReference type="SAM" id="MobiDB-lite"/>
    </source>
</evidence>
<reference evidence="2" key="1">
    <citation type="submission" date="2021-01" db="EMBL/GenBank/DDBJ databases">
        <authorList>
            <person name="Corre E."/>
            <person name="Pelletier E."/>
            <person name="Niang G."/>
            <person name="Scheremetjew M."/>
            <person name="Finn R."/>
            <person name="Kale V."/>
            <person name="Holt S."/>
            <person name="Cochrane G."/>
            <person name="Meng A."/>
            <person name="Brown T."/>
            <person name="Cohen L."/>
        </authorList>
    </citation>
    <scope>NUCLEOTIDE SEQUENCE</scope>
    <source>
        <strain evidence="2">CCMP 410</strain>
    </source>
</reference>
<organism evidence="2">
    <name type="scientific">Grammatophora oceanica</name>
    <dbReference type="NCBI Taxonomy" id="210454"/>
    <lineage>
        <taxon>Eukaryota</taxon>
        <taxon>Sar</taxon>
        <taxon>Stramenopiles</taxon>
        <taxon>Ochrophyta</taxon>
        <taxon>Bacillariophyta</taxon>
        <taxon>Fragilariophyceae</taxon>
        <taxon>Fragilariophycidae</taxon>
        <taxon>Rhabdonematales</taxon>
        <taxon>Grammatophoraceae</taxon>
        <taxon>Grammatophora</taxon>
    </lineage>
</organism>
<feature type="compositionally biased region" description="Basic residues" evidence="1">
    <location>
        <begin position="297"/>
        <end position="323"/>
    </location>
</feature>
<proteinExistence type="predicted"/>
<accession>A0A7S1ULK3</accession>
<dbReference type="EMBL" id="HBGK01001609">
    <property type="protein sequence ID" value="CAD9271963.1"/>
    <property type="molecule type" value="Transcribed_RNA"/>
</dbReference>
<feature type="compositionally biased region" description="Low complexity" evidence="1">
    <location>
        <begin position="40"/>
        <end position="61"/>
    </location>
</feature>
<sequence>MSAPSSSLANRYEEYTLPLKKENGDEKDCANVLLALKYSGLSSSPPSPTSAVAALPSTSLSMGHTSPSLRKQHSYESDDTSSSSPSLADEVISSSSPEANGFEALLNRSPLVLPVDRDLVPDALFVAMAQMKPCALTNVDRVGCYKSRELGYTGFACAHCGGQPGFGRYFPATVRSLAQTTTSQTILKHVSIKCRYVPQNIRQGILTMQQQAAAEASAVGGRPRYGSRKVFFQKFWNRLHSMTPPSLEDEPLHALPSPASHESVLRMVSQSSSAASSSSDEGGFSSGDEVGCSGVASRKRGLPVKKNLVKRRSNSVAKRQRWN</sequence>